<dbReference type="PANTHER" id="PTHR36607">
    <property type="entry name" value="1,2-DIHYDROXY-3-KETO-5-METHYLTHIOPENTENE DIOXYGENASE 4"/>
    <property type="match status" value="1"/>
</dbReference>
<dbReference type="EMBL" id="JACEIK010002912">
    <property type="protein sequence ID" value="MCD9639444.1"/>
    <property type="molecule type" value="Genomic_DNA"/>
</dbReference>
<organism evidence="2 3">
    <name type="scientific">Datura stramonium</name>
    <name type="common">Jimsonweed</name>
    <name type="synonym">Common thornapple</name>
    <dbReference type="NCBI Taxonomy" id="4076"/>
    <lineage>
        <taxon>Eukaryota</taxon>
        <taxon>Viridiplantae</taxon>
        <taxon>Streptophyta</taxon>
        <taxon>Embryophyta</taxon>
        <taxon>Tracheophyta</taxon>
        <taxon>Spermatophyta</taxon>
        <taxon>Magnoliopsida</taxon>
        <taxon>eudicotyledons</taxon>
        <taxon>Gunneridae</taxon>
        <taxon>Pentapetalae</taxon>
        <taxon>asterids</taxon>
        <taxon>lamiids</taxon>
        <taxon>Solanales</taxon>
        <taxon>Solanaceae</taxon>
        <taxon>Solanoideae</taxon>
        <taxon>Datureae</taxon>
        <taxon>Datura</taxon>
    </lineage>
</organism>
<name>A0ABS8UZQ8_DATST</name>
<accession>A0ABS8UZQ8</accession>
<comment type="caution">
    <text evidence="2">The sequence shown here is derived from an EMBL/GenBank/DDBJ whole genome shotgun (WGS) entry which is preliminary data.</text>
</comment>
<dbReference type="Proteomes" id="UP000823775">
    <property type="component" value="Unassembled WGS sequence"/>
</dbReference>
<feature type="region of interest" description="Disordered" evidence="1">
    <location>
        <begin position="1"/>
        <end position="41"/>
    </location>
</feature>
<reference evidence="2 3" key="1">
    <citation type="journal article" date="2021" name="BMC Genomics">
        <title>Datura genome reveals duplications of psychoactive alkaloid biosynthetic genes and high mutation rate following tissue culture.</title>
        <authorList>
            <person name="Rajewski A."/>
            <person name="Carter-House D."/>
            <person name="Stajich J."/>
            <person name="Litt A."/>
        </authorList>
    </citation>
    <scope>NUCLEOTIDE SEQUENCE [LARGE SCALE GENOMIC DNA]</scope>
    <source>
        <strain evidence="2">AR-01</strain>
    </source>
</reference>
<evidence type="ECO:0000256" key="1">
    <source>
        <dbReference type="SAM" id="MobiDB-lite"/>
    </source>
</evidence>
<evidence type="ECO:0000313" key="2">
    <source>
        <dbReference type="EMBL" id="MCD9639444.1"/>
    </source>
</evidence>
<gene>
    <name evidence="2" type="ORF">HAX54_023995</name>
</gene>
<evidence type="ECO:0000313" key="3">
    <source>
        <dbReference type="Proteomes" id="UP000823775"/>
    </source>
</evidence>
<dbReference type="PANTHER" id="PTHR36607:SF24">
    <property type="entry name" value="AMINOTRANSFERASE-LIKE PLANT MOBILE DOMAIN-CONTAINING PROTEIN"/>
    <property type="match status" value="1"/>
</dbReference>
<proteinExistence type="predicted"/>
<sequence length="181" mass="20712">MMKSPFVIGPSSSFEEKYVEPSQKLSKNRTKPRMNRDPLGNIDMTFLPRTEEENAPFVELGLRSSFVTLRHDDDLIVEPYSPHRFSRQFGFCQDVPGVLIEHHYDGSLLALVHLWDSCVHLGSLSSLIIPMRPSDEGPLMTREYSDWWPIHRGSVLRRSTHIILRGPRKDDSPSATKEGQP</sequence>
<keyword evidence="3" id="KW-1185">Reference proteome</keyword>
<protein>
    <submittedName>
        <fullName evidence="2">Uncharacterized protein</fullName>
    </submittedName>
</protein>